<evidence type="ECO:0000256" key="12">
    <source>
        <dbReference type="ARBA" id="ARBA00022989"/>
    </source>
</evidence>
<dbReference type="PANTHER" id="PTHR10134">
    <property type="entry name" value="CYTOCHROME B-C1 COMPLEX SUBUNIT RIESKE, MITOCHONDRIAL"/>
    <property type="match status" value="1"/>
</dbReference>
<dbReference type="Pfam" id="PF19297">
    <property type="entry name" value="QcrA_N"/>
    <property type="match status" value="1"/>
</dbReference>
<evidence type="ECO:0000256" key="4">
    <source>
        <dbReference type="ARBA" id="ARBA00015816"/>
    </source>
</evidence>
<evidence type="ECO:0000256" key="1">
    <source>
        <dbReference type="ARBA" id="ARBA00002494"/>
    </source>
</evidence>
<organism evidence="23 24">
    <name type="scientific">Actinomadura nitritigenes</name>
    <dbReference type="NCBI Taxonomy" id="134602"/>
    <lineage>
        <taxon>Bacteria</taxon>
        <taxon>Bacillati</taxon>
        <taxon>Actinomycetota</taxon>
        <taxon>Actinomycetes</taxon>
        <taxon>Streptosporangiales</taxon>
        <taxon>Thermomonosporaceae</taxon>
        <taxon>Actinomadura</taxon>
    </lineage>
</organism>
<feature type="transmembrane region" description="Helical" evidence="21">
    <location>
        <begin position="59"/>
        <end position="80"/>
    </location>
</feature>
<evidence type="ECO:0000256" key="11">
    <source>
        <dbReference type="ARBA" id="ARBA00022982"/>
    </source>
</evidence>
<keyword evidence="5" id="KW-0813">Transport</keyword>
<dbReference type="Pfam" id="PF00355">
    <property type="entry name" value="Rieske"/>
    <property type="match status" value="1"/>
</dbReference>
<keyword evidence="24" id="KW-1185">Reference proteome</keyword>
<comment type="subcellular location">
    <subcellularLocation>
        <location evidence="2">Cell membrane</location>
        <topology evidence="2">Multi-pass membrane protein</topology>
    </subcellularLocation>
</comment>
<evidence type="ECO:0000256" key="19">
    <source>
        <dbReference type="ARBA" id="ARBA00032409"/>
    </source>
</evidence>
<dbReference type="InterPro" id="IPR045603">
    <property type="entry name" value="QcrA_N"/>
</dbReference>
<evidence type="ECO:0000256" key="8">
    <source>
        <dbReference type="ARBA" id="ARBA00022692"/>
    </source>
</evidence>
<gene>
    <name evidence="23" type="ORF">J4557_34840</name>
</gene>
<dbReference type="InterPro" id="IPR014349">
    <property type="entry name" value="Rieske_Fe-S_prot"/>
</dbReference>
<evidence type="ECO:0000256" key="15">
    <source>
        <dbReference type="ARBA" id="ARBA00023014"/>
    </source>
</evidence>
<keyword evidence="14" id="KW-0408">Iron</keyword>
<evidence type="ECO:0000256" key="3">
    <source>
        <dbReference type="ARBA" id="ARBA00010651"/>
    </source>
</evidence>
<dbReference type="InterPro" id="IPR036922">
    <property type="entry name" value="Rieske_2Fe-2S_sf"/>
</dbReference>
<keyword evidence="13" id="KW-0560">Oxidoreductase</keyword>
<dbReference type="RefSeq" id="WP_208271029.1">
    <property type="nucleotide sequence ID" value="NZ_BAAAGM010000054.1"/>
</dbReference>
<dbReference type="SUPFAM" id="SSF50022">
    <property type="entry name" value="ISP domain"/>
    <property type="match status" value="1"/>
</dbReference>
<dbReference type="Gene3D" id="2.102.10.10">
    <property type="entry name" value="Rieske [2Fe-2S] iron-sulphur domain"/>
    <property type="match status" value="1"/>
</dbReference>
<comment type="similarity">
    <text evidence="3">Belongs to the Rieske iron-sulfur protein family.</text>
</comment>
<keyword evidence="9" id="KW-0001">2Fe-2S</keyword>
<dbReference type="CDD" id="cd03467">
    <property type="entry name" value="Rieske"/>
    <property type="match status" value="1"/>
</dbReference>
<sequence>MSDEPSGAPAGGAGRPLPSDRELSRMSRGELAELAAELEDVTVVSRTPKPPEKRSERAVLAWLVLSALSAVAFVVVYVVWPHDYVAPSAGDHTIRLFYTPLIGLFAGTSVLSLGIGAGLYVKRFVPDEIAVQRRHDGPSDDLTRRTATAQIAGAAADTGLGRRPLVRWAALGALGLTGVIGGVLTVGFFVRNPWKGRPSALRRTLWAPSDGETVYLRHRTTVSGEVRRVRPEDLQPGSMITVYPYRLSDGTDPERLHEVDITADVPVMLFRLQPGADVRKKRGQENFNHGDYYAFSAICTHLGCATPQYDPLDNISMCPCHQSEFLITEWARPVFGPADRALPQLPIGIDGEGFLIATGDFIEPVGPSFWELRSS</sequence>
<comment type="caution">
    <text evidence="23">The sequence shown here is derived from an EMBL/GenBank/DDBJ whole genome shotgun (WGS) entry which is preliminary data.</text>
</comment>
<keyword evidence="10" id="KW-0479">Metal-binding</keyword>
<evidence type="ECO:0000256" key="20">
    <source>
        <dbReference type="SAM" id="MobiDB-lite"/>
    </source>
</evidence>
<accession>A0ABS3R963</accession>
<dbReference type="EMBL" id="JAGEOK010000027">
    <property type="protein sequence ID" value="MBO2442716.1"/>
    <property type="molecule type" value="Genomic_DNA"/>
</dbReference>
<evidence type="ECO:0000256" key="10">
    <source>
        <dbReference type="ARBA" id="ARBA00022723"/>
    </source>
</evidence>
<feature type="transmembrane region" description="Helical" evidence="21">
    <location>
        <begin position="100"/>
        <end position="121"/>
    </location>
</feature>
<evidence type="ECO:0000256" key="6">
    <source>
        <dbReference type="ARBA" id="ARBA00022475"/>
    </source>
</evidence>
<comment type="function">
    <text evidence="1">Iron-sulfur subunit of the cytochrome bc1 complex, an essential component of the respiratory electron transport chain required for ATP synthesis. The bc1 complex catalyzes the oxidation of menaquinol and the reduction of cytochrome c in the respiratory chain. The bc1 complex operates through a Q-cycle mechanism that couples electron transfer to generation of the proton gradient that drives ATP synthesis.</text>
</comment>
<feature type="region of interest" description="Disordered" evidence="20">
    <location>
        <begin position="1"/>
        <end position="26"/>
    </location>
</feature>
<dbReference type="InterPro" id="IPR017941">
    <property type="entry name" value="Rieske_2Fe-2S"/>
</dbReference>
<keyword evidence="15" id="KW-0411">Iron-sulfur</keyword>
<evidence type="ECO:0000256" key="14">
    <source>
        <dbReference type="ARBA" id="ARBA00023004"/>
    </source>
</evidence>
<evidence type="ECO:0000256" key="16">
    <source>
        <dbReference type="ARBA" id="ARBA00023136"/>
    </source>
</evidence>
<evidence type="ECO:0000256" key="17">
    <source>
        <dbReference type="ARBA" id="ARBA00023157"/>
    </source>
</evidence>
<evidence type="ECO:0000256" key="9">
    <source>
        <dbReference type="ARBA" id="ARBA00022714"/>
    </source>
</evidence>
<evidence type="ECO:0000259" key="22">
    <source>
        <dbReference type="PROSITE" id="PS51296"/>
    </source>
</evidence>
<dbReference type="PROSITE" id="PS51296">
    <property type="entry name" value="RIESKE"/>
    <property type="match status" value="1"/>
</dbReference>
<evidence type="ECO:0000256" key="7">
    <source>
        <dbReference type="ARBA" id="ARBA00022660"/>
    </source>
</evidence>
<evidence type="ECO:0000256" key="18">
    <source>
        <dbReference type="ARBA" id="ARBA00029586"/>
    </source>
</evidence>
<keyword evidence="12 21" id="KW-1133">Transmembrane helix</keyword>
<reference evidence="23 24" key="1">
    <citation type="submission" date="2021-03" db="EMBL/GenBank/DDBJ databases">
        <authorList>
            <person name="Kanchanasin P."/>
            <person name="Saeng-In P."/>
            <person name="Phongsopitanun W."/>
            <person name="Yuki M."/>
            <person name="Kudo T."/>
            <person name="Ohkuma M."/>
            <person name="Tanasupawat S."/>
        </authorList>
    </citation>
    <scope>NUCLEOTIDE SEQUENCE [LARGE SCALE GENOMIC DNA]</scope>
    <source>
        <strain evidence="23 24">L46</strain>
    </source>
</reference>
<evidence type="ECO:0000313" key="23">
    <source>
        <dbReference type="EMBL" id="MBO2442716.1"/>
    </source>
</evidence>
<evidence type="ECO:0000256" key="2">
    <source>
        <dbReference type="ARBA" id="ARBA00004651"/>
    </source>
</evidence>
<keyword evidence="16 21" id="KW-0472">Membrane</keyword>
<feature type="domain" description="Rieske" evidence="22">
    <location>
        <begin position="264"/>
        <end position="356"/>
    </location>
</feature>
<protein>
    <recommendedName>
        <fullName evidence="4">Cytochrome bc1 complex Rieske iron-sulfur subunit</fullName>
    </recommendedName>
    <alternativeName>
        <fullName evidence="18">Cytochrome bc1 reductase complex subunit QcrA</fullName>
    </alternativeName>
    <alternativeName>
        <fullName evidence="19">Rieske iron-sulfur protein</fullName>
    </alternativeName>
</protein>
<keyword evidence="8 21" id="KW-0812">Transmembrane</keyword>
<evidence type="ECO:0000313" key="24">
    <source>
        <dbReference type="Proteomes" id="UP000666915"/>
    </source>
</evidence>
<keyword evidence="6" id="KW-1003">Cell membrane</keyword>
<evidence type="ECO:0000256" key="5">
    <source>
        <dbReference type="ARBA" id="ARBA00022448"/>
    </source>
</evidence>
<keyword evidence="11" id="KW-0249">Electron transport</keyword>
<keyword evidence="7" id="KW-0679">Respiratory chain</keyword>
<dbReference type="Proteomes" id="UP000666915">
    <property type="component" value="Unassembled WGS sequence"/>
</dbReference>
<feature type="transmembrane region" description="Helical" evidence="21">
    <location>
        <begin position="168"/>
        <end position="190"/>
    </location>
</feature>
<evidence type="ECO:0000256" key="13">
    <source>
        <dbReference type="ARBA" id="ARBA00023002"/>
    </source>
</evidence>
<name>A0ABS3R963_9ACTN</name>
<keyword evidence="17" id="KW-1015">Disulfide bond</keyword>
<evidence type="ECO:0000256" key="21">
    <source>
        <dbReference type="SAM" id="Phobius"/>
    </source>
</evidence>
<proteinExistence type="inferred from homology"/>